<reference evidence="4 5" key="1">
    <citation type="journal article" date="2016" name="Nat. Commun.">
        <title>Thousands of microbial genomes shed light on interconnected biogeochemical processes in an aquifer system.</title>
        <authorList>
            <person name="Anantharaman K."/>
            <person name="Brown C.T."/>
            <person name="Hug L.A."/>
            <person name="Sharon I."/>
            <person name="Castelle C.J."/>
            <person name="Probst A.J."/>
            <person name="Thomas B.C."/>
            <person name="Singh A."/>
            <person name="Wilkins M.J."/>
            <person name="Karaoz U."/>
            <person name="Brodie E.L."/>
            <person name="Williams K.H."/>
            <person name="Hubbard S.S."/>
            <person name="Banfield J.F."/>
        </authorList>
    </citation>
    <scope>NUCLEOTIDE SEQUENCE [LARGE SCALE GENOMIC DNA]</scope>
</reference>
<proteinExistence type="inferred from homology"/>
<dbReference type="Gene3D" id="3.20.20.70">
    <property type="entry name" value="Aldolase class I"/>
    <property type="match status" value="2"/>
</dbReference>
<comment type="subunit">
    <text evidence="3">Homodimer.</text>
</comment>
<gene>
    <name evidence="4" type="ORF">A2773_03910</name>
</gene>
<dbReference type="PANTHER" id="PTHR21139:SF42">
    <property type="entry name" value="TRIOSEPHOSPHATE ISOMERASE"/>
    <property type="match status" value="1"/>
</dbReference>
<keyword evidence="3" id="KW-0312">Gluconeogenesis</keyword>
<dbReference type="InterPro" id="IPR035990">
    <property type="entry name" value="TIM_sf"/>
</dbReference>
<evidence type="ECO:0000256" key="1">
    <source>
        <dbReference type="ARBA" id="ARBA00007422"/>
    </source>
</evidence>
<dbReference type="EMBL" id="MFJE01000012">
    <property type="protein sequence ID" value="OGG14733.1"/>
    <property type="molecule type" value="Genomic_DNA"/>
</dbReference>
<dbReference type="GO" id="GO:0046166">
    <property type="term" value="P:glyceraldehyde-3-phosphate biosynthetic process"/>
    <property type="evidence" value="ECO:0007669"/>
    <property type="project" value="TreeGrafter"/>
</dbReference>
<comment type="subcellular location">
    <subcellularLocation>
        <location evidence="3">Cytoplasm</location>
    </subcellularLocation>
</comment>
<dbReference type="InterPro" id="IPR013785">
    <property type="entry name" value="Aldolase_TIM"/>
</dbReference>
<keyword evidence="3" id="KW-0324">Glycolysis</keyword>
<dbReference type="PROSITE" id="PS51440">
    <property type="entry name" value="TIM_2"/>
    <property type="match status" value="1"/>
</dbReference>
<comment type="similarity">
    <text evidence="1 3">Belongs to the triosephosphate isomerase family.</text>
</comment>
<comment type="caution">
    <text evidence="4">The sequence shown here is derived from an EMBL/GenBank/DDBJ whole genome shotgun (WGS) entry which is preliminary data.</text>
</comment>
<dbReference type="PANTHER" id="PTHR21139">
    <property type="entry name" value="TRIOSEPHOSPHATE ISOMERASE"/>
    <property type="match status" value="1"/>
</dbReference>
<dbReference type="UniPathway" id="UPA00109">
    <property type="reaction ID" value="UER00189"/>
</dbReference>
<evidence type="ECO:0000256" key="3">
    <source>
        <dbReference type="RuleBase" id="RU363013"/>
    </source>
</evidence>
<evidence type="ECO:0000256" key="2">
    <source>
        <dbReference type="ARBA" id="ARBA00023235"/>
    </source>
</evidence>
<dbReference type="InterPro" id="IPR000652">
    <property type="entry name" value="Triosephosphate_isomerase"/>
</dbReference>
<evidence type="ECO:0000313" key="4">
    <source>
        <dbReference type="EMBL" id="OGG14733.1"/>
    </source>
</evidence>
<organism evidence="4 5">
    <name type="scientific">Candidatus Gottesmanbacteria bacterium RIFCSPHIGHO2_01_FULL_39_10</name>
    <dbReference type="NCBI Taxonomy" id="1798375"/>
    <lineage>
        <taxon>Bacteria</taxon>
        <taxon>Candidatus Gottesmaniibacteriota</taxon>
    </lineage>
</organism>
<dbReference type="InterPro" id="IPR020861">
    <property type="entry name" value="Triosephosphate_isomerase_AS"/>
</dbReference>
<dbReference type="EC" id="5.3.1.1" evidence="3"/>
<comment type="pathway">
    <text evidence="3">Carbohydrate degradation; glycolysis; D-glyceraldehyde 3-phosphate from glycerone phosphate: step 1/1.</text>
</comment>
<dbReference type="Proteomes" id="UP000177383">
    <property type="component" value="Unassembled WGS sequence"/>
</dbReference>
<dbReference type="NCBIfam" id="TIGR00419">
    <property type="entry name" value="tim"/>
    <property type="match status" value="1"/>
</dbReference>
<comment type="pathway">
    <text evidence="3">Carbohydrate biosynthesis; gluconeogenesis.</text>
</comment>
<dbReference type="Pfam" id="PF00121">
    <property type="entry name" value="TIM"/>
    <property type="match status" value="2"/>
</dbReference>
<dbReference type="GO" id="GO:0005829">
    <property type="term" value="C:cytosol"/>
    <property type="evidence" value="ECO:0007669"/>
    <property type="project" value="TreeGrafter"/>
</dbReference>
<dbReference type="CDD" id="cd00311">
    <property type="entry name" value="TIM"/>
    <property type="match status" value="1"/>
</dbReference>
<name>A0A1F5ZQS4_9BACT</name>
<dbReference type="GO" id="GO:0004807">
    <property type="term" value="F:triose-phosphate isomerase activity"/>
    <property type="evidence" value="ECO:0007669"/>
    <property type="project" value="UniProtKB-UniRule"/>
</dbReference>
<dbReference type="PROSITE" id="PS00171">
    <property type="entry name" value="TIM_1"/>
    <property type="match status" value="1"/>
</dbReference>
<dbReference type="GO" id="GO:0006094">
    <property type="term" value="P:gluconeogenesis"/>
    <property type="evidence" value="ECO:0007669"/>
    <property type="project" value="UniProtKB-UniPathway"/>
</dbReference>
<protein>
    <recommendedName>
        <fullName evidence="3">Triosephosphate isomerase</fullName>
        <ecNumber evidence="3">5.3.1.1</ecNumber>
    </recommendedName>
</protein>
<dbReference type="AlphaFoldDB" id="A0A1F5ZQS4"/>
<dbReference type="GO" id="GO:0006096">
    <property type="term" value="P:glycolytic process"/>
    <property type="evidence" value="ECO:0007669"/>
    <property type="project" value="UniProtKB-UniRule"/>
</dbReference>
<keyword evidence="3" id="KW-0963">Cytoplasm</keyword>
<accession>A0A1F5ZQS4</accession>
<sequence length="227" mass="25352">MDGPKKYIIGNWKSNKNRQETKDWFSFISKQKFSKKTYQYLSVVVCPPFPYLSLSRVLISESQLTIQLGAQDVSPFPNGAYTGEITAIMIKEYAEYVLIGHSERRKYFHEDDKLLAEKVTRAMEAGLKVVYCVPDEKTEVPQNVDLIAYEPVWAIGTGKADTPENASQVIGIIKQKYPQNQVIYGGSVTPENVVSFVSQSNIDGVLPGGASLDPVKFSQMVESISQI</sequence>
<keyword evidence="2 3" id="KW-0413">Isomerase</keyword>
<dbReference type="SUPFAM" id="SSF51351">
    <property type="entry name" value="Triosephosphate isomerase (TIM)"/>
    <property type="match status" value="1"/>
</dbReference>
<comment type="catalytic activity">
    <reaction evidence="3">
        <text>D-glyceraldehyde 3-phosphate = dihydroxyacetone phosphate</text>
        <dbReference type="Rhea" id="RHEA:18585"/>
        <dbReference type="ChEBI" id="CHEBI:57642"/>
        <dbReference type="ChEBI" id="CHEBI:59776"/>
        <dbReference type="EC" id="5.3.1.1"/>
    </reaction>
</comment>
<dbReference type="GO" id="GO:0019563">
    <property type="term" value="P:glycerol catabolic process"/>
    <property type="evidence" value="ECO:0007669"/>
    <property type="project" value="TreeGrafter"/>
</dbReference>
<dbReference type="STRING" id="1798375.A2773_03910"/>
<evidence type="ECO:0000313" key="5">
    <source>
        <dbReference type="Proteomes" id="UP000177383"/>
    </source>
</evidence>
<dbReference type="UniPathway" id="UPA00138"/>